<reference evidence="1" key="1">
    <citation type="submission" date="2023-07" db="EMBL/GenBank/DDBJ databases">
        <authorList>
            <consortium name="CYATHOMIX"/>
        </authorList>
    </citation>
    <scope>NUCLEOTIDE SEQUENCE</scope>
    <source>
        <strain evidence="1">N/A</strain>
    </source>
</reference>
<evidence type="ECO:0000313" key="2">
    <source>
        <dbReference type="Proteomes" id="UP001176961"/>
    </source>
</evidence>
<protein>
    <submittedName>
        <fullName evidence="1">Uncharacterized protein</fullName>
    </submittedName>
</protein>
<comment type="caution">
    <text evidence="1">The sequence shown here is derived from an EMBL/GenBank/DDBJ whole genome shotgun (WGS) entry which is preliminary data.</text>
</comment>
<keyword evidence="2" id="KW-1185">Reference proteome</keyword>
<accession>A0AA36MCR7</accession>
<sequence length="126" mass="14861">MLELLILFEMVNNVKSVKSKPSACKEVRCYWWIQEETGPFDISFKTKDLDGKALEELTEDDWIQYVYEYLENENKYNTKDNGKTEDLDGKALEELTEYDWMRYVNEYFENEINIANGNGKVSSEKG</sequence>
<dbReference type="AlphaFoldDB" id="A0AA36MCR7"/>
<evidence type="ECO:0000313" key="1">
    <source>
        <dbReference type="EMBL" id="CAJ0605463.1"/>
    </source>
</evidence>
<gene>
    <name evidence="1" type="ORF">CYNAS_LOCUS17446</name>
</gene>
<dbReference type="Proteomes" id="UP001176961">
    <property type="component" value="Unassembled WGS sequence"/>
</dbReference>
<dbReference type="EMBL" id="CATQJL010000316">
    <property type="protein sequence ID" value="CAJ0605463.1"/>
    <property type="molecule type" value="Genomic_DNA"/>
</dbReference>
<proteinExistence type="predicted"/>
<name>A0AA36MCR7_CYLNA</name>
<organism evidence="1 2">
    <name type="scientific">Cylicocyclus nassatus</name>
    <name type="common">Nematode worm</name>
    <dbReference type="NCBI Taxonomy" id="53992"/>
    <lineage>
        <taxon>Eukaryota</taxon>
        <taxon>Metazoa</taxon>
        <taxon>Ecdysozoa</taxon>
        <taxon>Nematoda</taxon>
        <taxon>Chromadorea</taxon>
        <taxon>Rhabditida</taxon>
        <taxon>Rhabditina</taxon>
        <taxon>Rhabditomorpha</taxon>
        <taxon>Strongyloidea</taxon>
        <taxon>Strongylidae</taxon>
        <taxon>Cylicocyclus</taxon>
    </lineage>
</organism>